<comment type="caution">
    <text evidence="2">The sequence shown here is derived from an EMBL/GenBank/DDBJ whole genome shotgun (WGS) entry which is preliminary data.</text>
</comment>
<evidence type="ECO:0000313" key="3">
    <source>
        <dbReference type="Proteomes" id="UP001448207"/>
    </source>
</evidence>
<organism evidence="2 3">
    <name type="scientific">Phycomyces blakesleeanus</name>
    <dbReference type="NCBI Taxonomy" id="4837"/>
    <lineage>
        <taxon>Eukaryota</taxon>
        <taxon>Fungi</taxon>
        <taxon>Fungi incertae sedis</taxon>
        <taxon>Mucoromycota</taxon>
        <taxon>Mucoromycotina</taxon>
        <taxon>Mucoromycetes</taxon>
        <taxon>Mucorales</taxon>
        <taxon>Phycomycetaceae</taxon>
        <taxon>Phycomyces</taxon>
    </lineage>
</organism>
<protein>
    <submittedName>
        <fullName evidence="2">Uncharacterized protein</fullName>
    </submittedName>
</protein>
<keyword evidence="1" id="KW-0812">Transmembrane</keyword>
<sequence>MVDLFILFYFSCVEDFTLPKRIKIIFVYILIGYFKTEINKITFLYFLERNKCVAYTLADFLSSCFFSFLFLFLVER</sequence>
<dbReference type="Proteomes" id="UP001448207">
    <property type="component" value="Unassembled WGS sequence"/>
</dbReference>
<name>A0ABR3AMS0_PHYBL</name>
<accession>A0ABR3AMS0</accession>
<reference evidence="2 3" key="1">
    <citation type="submission" date="2024-04" db="EMBL/GenBank/DDBJ databases">
        <title>Symmetric and asymmetric DNA N6-adenine methylation regulates different biological responses in Mucorales.</title>
        <authorList>
            <consortium name="Lawrence Berkeley National Laboratory"/>
            <person name="Lax C."/>
            <person name="Mondo S.J."/>
            <person name="Osorio-Concepcion M."/>
            <person name="Muszewska A."/>
            <person name="Corrochano-Luque M."/>
            <person name="Gutierrez G."/>
            <person name="Riley R."/>
            <person name="Lipzen A."/>
            <person name="Guo J."/>
            <person name="Hundley H."/>
            <person name="Amirebrahimi M."/>
            <person name="Ng V."/>
            <person name="Lorenzo-Gutierrez D."/>
            <person name="Binder U."/>
            <person name="Yang J."/>
            <person name="Song Y."/>
            <person name="Canovas D."/>
            <person name="Navarro E."/>
            <person name="Freitag M."/>
            <person name="Gabaldon T."/>
            <person name="Grigoriev I.V."/>
            <person name="Corrochano L.M."/>
            <person name="Nicolas F.E."/>
            <person name="Garre V."/>
        </authorList>
    </citation>
    <scope>NUCLEOTIDE SEQUENCE [LARGE SCALE GENOMIC DNA]</scope>
    <source>
        <strain evidence="2 3">L51</strain>
    </source>
</reference>
<keyword evidence="1" id="KW-1133">Transmembrane helix</keyword>
<gene>
    <name evidence="2" type="ORF">J3Q64DRAFT_1768256</name>
</gene>
<evidence type="ECO:0000313" key="2">
    <source>
        <dbReference type="EMBL" id="KAL0077562.1"/>
    </source>
</evidence>
<evidence type="ECO:0000256" key="1">
    <source>
        <dbReference type="SAM" id="Phobius"/>
    </source>
</evidence>
<keyword evidence="1" id="KW-0472">Membrane</keyword>
<feature type="transmembrane region" description="Helical" evidence="1">
    <location>
        <begin position="53"/>
        <end position="74"/>
    </location>
</feature>
<feature type="transmembrane region" description="Helical" evidence="1">
    <location>
        <begin position="25"/>
        <end position="47"/>
    </location>
</feature>
<proteinExistence type="predicted"/>
<keyword evidence="3" id="KW-1185">Reference proteome</keyword>
<dbReference type="EMBL" id="JBCLYO010000027">
    <property type="protein sequence ID" value="KAL0077562.1"/>
    <property type="molecule type" value="Genomic_DNA"/>
</dbReference>